<evidence type="ECO:0000259" key="6">
    <source>
        <dbReference type="PROSITE" id="PS50977"/>
    </source>
</evidence>
<dbReference type="RefSeq" id="WP_344900591.1">
    <property type="nucleotide sequence ID" value="NZ_BAAAWD010000015.1"/>
</dbReference>
<dbReference type="PANTHER" id="PTHR30055:SF148">
    <property type="entry name" value="TETR-FAMILY TRANSCRIPTIONAL REGULATOR"/>
    <property type="match status" value="1"/>
</dbReference>
<dbReference type="InterPro" id="IPR036271">
    <property type="entry name" value="Tet_transcr_reg_TetR-rel_C_sf"/>
</dbReference>
<sequence>MTDDDGPSPPEQTGRTGRKRDHTRDAKILDATLDVLAEVGYSGMTMDMVAARAKAGKATVYRRWSSKGELVVDAIARMKYSKADAGNLPDTGTLRGDLLALYRPQTIEEGERTLRIMTALASMISTEHTFAEAADTALVKPWADAHLAFMRRAVDRGEIPATADIETLSRVVPTMAAYCALVQRRPFDREFLVTLVDGVIMPALHL</sequence>
<evidence type="ECO:0000256" key="3">
    <source>
        <dbReference type="ARBA" id="ARBA00023163"/>
    </source>
</evidence>
<feature type="region of interest" description="Disordered" evidence="5">
    <location>
        <begin position="1"/>
        <end position="24"/>
    </location>
</feature>
<keyword evidence="3" id="KW-0804">Transcription</keyword>
<protein>
    <submittedName>
        <fullName evidence="7">TetR/AcrR family transcriptional regulator</fullName>
    </submittedName>
</protein>
<keyword evidence="2 4" id="KW-0238">DNA-binding</keyword>
<dbReference type="PROSITE" id="PS50977">
    <property type="entry name" value="HTH_TETR_2"/>
    <property type="match status" value="1"/>
</dbReference>
<dbReference type="EMBL" id="BAAAWD010000015">
    <property type="protein sequence ID" value="GAA3023730.1"/>
    <property type="molecule type" value="Genomic_DNA"/>
</dbReference>
<dbReference type="SUPFAM" id="SSF48498">
    <property type="entry name" value="Tetracyclin repressor-like, C-terminal domain"/>
    <property type="match status" value="1"/>
</dbReference>
<evidence type="ECO:0000256" key="4">
    <source>
        <dbReference type="PROSITE-ProRule" id="PRU00335"/>
    </source>
</evidence>
<dbReference type="SUPFAM" id="SSF46689">
    <property type="entry name" value="Homeodomain-like"/>
    <property type="match status" value="1"/>
</dbReference>
<organism evidence="7 8">
    <name type="scientific">Streptosporangium longisporum</name>
    <dbReference type="NCBI Taxonomy" id="46187"/>
    <lineage>
        <taxon>Bacteria</taxon>
        <taxon>Bacillati</taxon>
        <taxon>Actinomycetota</taxon>
        <taxon>Actinomycetes</taxon>
        <taxon>Streptosporangiales</taxon>
        <taxon>Streptosporangiaceae</taxon>
        <taxon>Streptosporangium</taxon>
    </lineage>
</organism>
<feature type="DNA-binding region" description="H-T-H motif" evidence="4">
    <location>
        <begin position="45"/>
        <end position="64"/>
    </location>
</feature>
<dbReference type="PRINTS" id="PR00455">
    <property type="entry name" value="HTHTETR"/>
</dbReference>
<evidence type="ECO:0000256" key="5">
    <source>
        <dbReference type="SAM" id="MobiDB-lite"/>
    </source>
</evidence>
<name>A0ABP6KX36_9ACTN</name>
<keyword evidence="8" id="KW-1185">Reference proteome</keyword>
<accession>A0ABP6KX36</accession>
<dbReference type="InterPro" id="IPR001647">
    <property type="entry name" value="HTH_TetR"/>
</dbReference>
<dbReference type="PROSITE" id="PS01081">
    <property type="entry name" value="HTH_TETR_1"/>
    <property type="match status" value="1"/>
</dbReference>
<keyword evidence="1" id="KW-0805">Transcription regulation</keyword>
<dbReference type="InterPro" id="IPR011075">
    <property type="entry name" value="TetR_C"/>
</dbReference>
<evidence type="ECO:0000256" key="2">
    <source>
        <dbReference type="ARBA" id="ARBA00023125"/>
    </source>
</evidence>
<evidence type="ECO:0000313" key="8">
    <source>
        <dbReference type="Proteomes" id="UP001499930"/>
    </source>
</evidence>
<dbReference type="Pfam" id="PF00440">
    <property type="entry name" value="TetR_N"/>
    <property type="match status" value="1"/>
</dbReference>
<evidence type="ECO:0000256" key="1">
    <source>
        <dbReference type="ARBA" id="ARBA00023015"/>
    </source>
</evidence>
<feature type="domain" description="HTH tetR-type" evidence="6">
    <location>
        <begin position="22"/>
        <end position="82"/>
    </location>
</feature>
<dbReference type="Gene3D" id="1.10.357.10">
    <property type="entry name" value="Tetracycline Repressor, domain 2"/>
    <property type="match status" value="1"/>
</dbReference>
<gene>
    <name evidence="7" type="ORF">GCM10017559_56370</name>
</gene>
<dbReference type="InterPro" id="IPR023772">
    <property type="entry name" value="DNA-bd_HTH_TetR-type_CS"/>
</dbReference>
<comment type="caution">
    <text evidence="7">The sequence shown here is derived from an EMBL/GenBank/DDBJ whole genome shotgun (WGS) entry which is preliminary data.</text>
</comment>
<dbReference type="Proteomes" id="UP001499930">
    <property type="component" value="Unassembled WGS sequence"/>
</dbReference>
<dbReference type="Gene3D" id="1.10.10.60">
    <property type="entry name" value="Homeodomain-like"/>
    <property type="match status" value="1"/>
</dbReference>
<dbReference type="InterPro" id="IPR009057">
    <property type="entry name" value="Homeodomain-like_sf"/>
</dbReference>
<reference evidence="8" key="1">
    <citation type="journal article" date="2019" name="Int. J. Syst. Evol. Microbiol.">
        <title>The Global Catalogue of Microorganisms (GCM) 10K type strain sequencing project: providing services to taxonomists for standard genome sequencing and annotation.</title>
        <authorList>
            <consortium name="The Broad Institute Genomics Platform"/>
            <consortium name="The Broad Institute Genome Sequencing Center for Infectious Disease"/>
            <person name="Wu L."/>
            <person name="Ma J."/>
        </authorList>
    </citation>
    <scope>NUCLEOTIDE SEQUENCE [LARGE SCALE GENOMIC DNA]</scope>
    <source>
        <strain evidence="8">JCM 3106</strain>
    </source>
</reference>
<dbReference type="PANTHER" id="PTHR30055">
    <property type="entry name" value="HTH-TYPE TRANSCRIPTIONAL REGULATOR RUTR"/>
    <property type="match status" value="1"/>
</dbReference>
<evidence type="ECO:0000313" key="7">
    <source>
        <dbReference type="EMBL" id="GAA3023730.1"/>
    </source>
</evidence>
<proteinExistence type="predicted"/>
<dbReference type="InterPro" id="IPR050109">
    <property type="entry name" value="HTH-type_TetR-like_transc_reg"/>
</dbReference>
<dbReference type="Pfam" id="PF16859">
    <property type="entry name" value="TetR_C_11"/>
    <property type="match status" value="1"/>
</dbReference>